<proteinExistence type="predicted"/>
<name>A0AA88GMB7_NAELO</name>
<protein>
    <submittedName>
        <fullName evidence="2">Uncharacterized protein</fullName>
    </submittedName>
</protein>
<evidence type="ECO:0000313" key="2">
    <source>
        <dbReference type="EMBL" id="KAG2382930.1"/>
    </source>
</evidence>
<evidence type="ECO:0000256" key="1">
    <source>
        <dbReference type="SAM" id="SignalP"/>
    </source>
</evidence>
<keyword evidence="1" id="KW-0732">Signal</keyword>
<dbReference type="EMBL" id="PYSW02000022">
    <property type="protein sequence ID" value="KAG2382930.1"/>
    <property type="molecule type" value="Genomic_DNA"/>
</dbReference>
<comment type="caution">
    <text evidence="2">The sequence shown here is derived from an EMBL/GenBank/DDBJ whole genome shotgun (WGS) entry which is preliminary data.</text>
</comment>
<accession>A0AA88GMB7</accession>
<dbReference type="RefSeq" id="XP_044548609.1">
    <property type="nucleotide sequence ID" value="XM_044694586.1"/>
</dbReference>
<dbReference type="Proteomes" id="UP000816034">
    <property type="component" value="Unassembled WGS sequence"/>
</dbReference>
<dbReference type="GeneID" id="68097352"/>
<organism evidence="2 3">
    <name type="scientific">Naegleria lovaniensis</name>
    <name type="common">Amoeba</name>
    <dbReference type="NCBI Taxonomy" id="51637"/>
    <lineage>
        <taxon>Eukaryota</taxon>
        <taxon>Discoba</taxon>
        <taxon>Heterolobosea</taxon>
        <taxon>Tetramitia</taxon>
        <taxon>Eutetramitia</taxon>
        <taxon>Vahlkampfiidae</taxon>
        <taxon>Naegleria</taxon>
    </lineage>
</organism>
<reference evidence="2 3" key="1">
    <citation type="journal article" date="2018" name="BMC Genomics">
        <title>The genome of Naegleria lovaniensis, the basis for a comparative approach to unravel pathogenicity factors of the human pathogenic amoeba N. fowleri.</title>
        <authorList>
            <person name="Liechti N."/>
            <person name="Schurch N."/>
            <person name="Bruggmann R."/>
            <person name="Wittwer M."/>
        </authorList>
    </citation>
    <scope>NUCLEOTIDE SEQUENCE [LARGE SCALE GENOMIC DNA]</scope>
    <source>
        <strain evidence="2 3">ATCC 30569</strain>
    </source>
</reference>
<feature type="signal peptide" evidence="1">
    <location>
        <begin position="1"/>
        <end position="19"/>
    </location>
</feature>
<gene>
    <name evidence="2" type="ORF">C9374_004897</name>
</gene>
<feature type="chain" id="PRO_5041678121" evidence="1">
    <location>
        <begin position="20"/>
        <end position="363"/>
    </location>
</feature>
<dbReference type="AlphaFoldDB" id="A0AA88GMB7"/>
<keyword evidence="3" id="KW-1185">Reference proteome</keyword>
<sequence>MWVYTCLLVLFMFVQCSTAQILTRVKPDSILVLNTNQTGYIDHVIPMNEQQPEGMFIISGSPNRMTILNSFHVFQSFVIDTSSNPKLNTMGVTETCKGGLYTPDYGSFNLVYSGSSIGKSYIVQLKSTNLSQIVDLVSLGPQSQVIDVVANRELKLLHIMLKKNTLLTLLTFDPKDNSIREQLFPTMTAAKMHFNIELGLVVGVGNATEGHLLVLDPISLQVLTEQSLQRLFTVDSITSSVTNRQLLIIYSEYYTSMVQFTYHPSTKTFSFTQGVYHNEYMRISRCEIRQTATCLNDNRAIMAFNLMVSYKDPRYYALEAEDDLRLSFTQYDDEDQALLYVPQTYFDGATFKIGIFNYAKLLP</sequence>
<evidence type="ECO:0000313" key="3">
    <source>
        <dbReference type="Proteomes" id="UP000816034"/>
    </source>
</evidence>